<comment type="caution">
    <text evidence="3">The sequence shown here is derived from an EMBL/GenBank/DDBJ whole genome shotgun (WGS) entry which is preliminary data.</text>
</comment>
<feature type="region of interest" description="Disordered" evidence="2">
    <location>
        <begin position="1"/>
        <end position="51"/>
    </location>
</feature>
<dbReference type="AlphaFoldDB" id="A0ABC9ZPY9"/>
<evidence type="ECO:0000313" key="4">
    <source>
        <dbReference type="EMBL" id="GEA44501.1"/>
    </source>
</evidence>
<dbReference type="InterPro" id="IPR011257">
    <property type="entry name" value="DNA_glycosylase"/>
</dbReference>
<dbReference type="SUPFAM" id="SSF48150">
    <property type="entry name" value="DNA-glycosylase"/>
    <property type="match status" value="1"/>
</dbReference>
<protein>
    <submittedName>
        <fullName evidence="3">3-methyladenine DNA glycosylase</fullName>
    </submittedName>
</protein>
<dbReference type="InterPro" id="IPR052891">
    <property type="entry name" value="DNA-3mA_glycosylase"/>
</dbReference>
<evidence type="ECO:0000256" key="2">
    <source>
        <dbReference type="SAM" id="MobiDB-lite"/>
    </source>
</evidence>
<feature type="binding site" evidence="1">
    <location>
        <position position="222"/>
    </location>
    <ligand>
        <name>Zn(2+)</name>
        <dbReference type="ChEBI" id="CHEBI:29105"/>
    </ligand>
</feature>
<keyword evidence="1" id="KW-0862">Zinc</keyword>
<dbReference type="PANTHER" id="PTHR30037">
    <property type="entry name" value="DNA-3-METHYLADENINE GLYCOSYLASE 1"/>
    <property type="match status" value="1"/>
</dbReference>
<evidence type="ECO:0000313" key="5">
    <source>
        <dbReference type="Proteomes" id="UP000315234"/>
    </source>
</evidence>
<dbReference type="InterPro" id="IPR005019">
    <property type="entry name" value="Adenine_glyco"/>
</dbReference>
<evidence type="ECO:0000313" key="3">
    <source>
        <dbReference type="EMBL" id="GEA44234.1"/>
    </source>
</evidence>
<name>A0ABC9ZPY9_CORST</name>
<proteinExistence type="predicted"/>
<dbReference type="Gene3D" id="1.10.340.30">
    <property type="entry name" value="Hypothetical protein, domain 2"/>
    <property type="match status" value="1"/>
</dbReference>
<dbReference type="Pfam" id="PF03352">
    <property type="entry name" value="Adenine_glyco"/>
    <property type="match status" value="1"/>
</dbReference>
<evidence type="ECO:0000256" key="1">
    <source>
        <dbReference type="PIRSR" id="PIRSR605019-1"/>
    </source>
</evidence>
<dbReference type="Proteomes" id="UP000315234">
    <property type="component" value="Unassembled WGS sequence"/>
</dbReference>
<dbReference type="PANTHER" id="PTHR30037:SF4">
    <property type="entry name" value="DNA-3-METHYLADENINE GLYCOSYLASE I"/>
    <property type="match status" value="1"/>
</dbReference>
<organism evidence="3 5">
    <name type="scientific">Corynebacterium striatum</name>
    <dbReference type="NCBI Taxonomy" id="43770"/>
    <lineage>
        <taxon>Bacteria</taxon>
        <taxon>Bacillati</taxon>
        <taxon>Actinomycetota</taxon>
        <taxon>Actinomycetes</taxon>
        <taxon>Mycobacteriales</taxon>
        <taxon>Corynebacteriaceae</taxon>
        <taxon>Corynebacterium</taxon>
    </lineage>
</organism>
<sequence length="239" mass="26506">MTNPFARDEEATAQSPTQFIDFSAAPSMPNPASEPGNTTGKTGLVFDSEGVGRPPWATTSALLREYYDTEWGMPVRDEAGLFERLTLEGFQSGLSWATVLRKRDDFRIAFAGFNPDAVAAFGPAEVERLLNNPKIIRNRRKIEAAINNANATIKLREKGGLSEFIWSFMPEENLYPRFMEDIPKTSEKAKELSKALKKEGFTFVGPVTCHALMEAIGMFDAHLIGSHRRGTSGVWDDVV</sequence>
<dbReference type="EMBL" id="BJLD01000007">
    <property type="protein sequence ID" value="GEA44501.1"/>
    <property type="molecule type" value="Genomic_DNA"/>
</dbReference>
<gene>
    <name evidence="3" type="ORF">Cst04h_24040</name>
    <name evidence="4" type="ORF">Cst04h_26710</name>
</gene>
<dbReference type="EMBL" id="BJLD01000003">
    <property type="protein sequence ID" value="GEA44234.1"/>
    <property type="molecule type" value="Genomic_DNA"/>
</dbReference>
<feature type="compositionally biased region" description="Basic and acidic residues" evidence="2">
    <location>
        <begin position="1"/>
        <end position="10"/>
    </location>
</feature>
<reference evidence="3 5" key="1">
    <citation type="submission" date="2019-06" db="EMBL/GenBank/DDBJ databases">
        <title>Draft genome sequence of Corynebacterium striatum NBRC 15291.</title>
        <authorList>
            <person name="Miura T."/>
            <person name="Furukawa M."/>
            <person name="Shimamura M."/>
            <person name="Ohyama Y."/>
            <person name="Yamazoe A."/>
            <person name="Kawasaki H."/>
        </authorList>
    </citation>
    <scope>NUCLEOTIDE SEQUENCE [LARGE SCALE GENOMIC DNA]</scope>
    <source>
        <strain evidence="3 5">NBRC 15291</strain>
    </source>
</reference>
<keyword evidence="1" id="KW-0479">Metal-binding</keyword>
<accession>A0ABC9ZPY9</accession>